<reference evidence="7" key="1">
    <citation type="journal article" date="2019" name="Int. J. Syst. Evol. Microbiol.">
        <title>The Global Catalogue of Microorganisms (GCM) 10K type strain sequencing project: providing services to taxonomists for standard genome sequencing and annotation.</title>
        <authorList>
            <consortium name="The Broad Institute Genomics Platform"/>
            <consortium name="The Broad Institute Genome Sequencing Center for Infectious Disease"/>
            <person name="Wu L."/>
            <person name="Ma J."/>
        </authorList>
    </citation>
    <scope>NUCLEOTIDE SEQUENCE [LARGE SCALE GENOMIC DNA]</scope>
    <source>
        <strain evidence="7">JCM 17939</strain>
    </source>
</reference>
<evidence type="ECO:0000259" key="5">
    <source>
        <dbReference type="Pfam" id="PF09375"/>
    </source>
</evidence>
<dbReference type="InterPro" id="IPR050894">
    <property type="entry name" value="EfeM/EfeO_iron_uptake"/>
</dbReference>
<keyword evidence="7" id="KW-1185">Reference proteome</keyword>
<evidence type="ECO:0000256" key="4">
    <source>
        <dbReference type="SAM" id="SignalP"/>
    </source>
</evidence>
<evidence type="ECO:0000256" key="1">
    <source>
        <dbReference type="ARBA" id="ARBA00004196"/>
    </source>
</evidence>
<dbReference type="EMBL" id="BAABHK010000006">
    <property type="protein sequence ID" value="GAA4629034.1"/>
    <property type="molecule type" value="Genomic_DNA"/>
</dbReference>
<dbReference type="InterPro" id="IPR038352">
    <property type="entry name" value="Imelysin_sf"/>
</dbReference>
<dbReference type="PANTHER" id="PTHR39192">
    <property type="entry name" value="IRON UPTAKE SYSTEM COMPONENT EFEO"/>
    <property type="match status" value="1"/>
</dbReference>
<dbReference type="InterPro" id="IPR034981">
    <property type="entry name" value="Imelysin-like_EfeO/Algp7"/>
</dbReference>
<dbReference type="Proteomes" id="UP001501442">
    <property type="component" value="Unassembled WGS sequence"/>
</dbReference>
<feature type="chain" id="PRO_5047281005" evidence="4">
    <location>
        <begin position="22"/>
        <end position="383"/>
    </location>
</feature>
<keyword evidence="6" id="KW-0449">Lipoprotein</keyword>
<evidence type="ECO:0000313" key="7">
    <source>
        <dbReference type="Proteomes" id="UP001501442"/>
    </source>
</evidence>
<proteinExistence type="inferred from homology"/>
<evidence type="ECO:0000256" key="2">
    <source>
        <dbReference type="ARBA" id="ARBA00005989"/>
    </source>
</evidence>
<accession>A0ABP8UH28</accession>
<name>A0ABP8UH28_9ACTN</name>
<comment type="similarity">
    <text evidence="2">Belongs to the EfeM/EfeO family.</text>
</comment>
<gene>
    <name evidence="6" type="ORF">GCM10023196_047990</name>
</gene>
<dbReference type="Pfam" id="PF09375">
    <property type="entry name" value="Peptidase_M75"/>
    <property type="match status" value="1"/>
</dbReference>
<feature type="domain" description="Imelysin-like" evidence="5">
    <location>
        <begin position="144"/>
        <end position="340"/>
    </location>
</feature>
<evidence type="ECO:0000313" key="6">
    <source>
        <dbReference type="EMBL" id="GAA4629034.1"/>
    </source>
</evidence>
<sequence>MRAPAVVAGAALLLVAAGDLARPAPRASSAAPAIEAGASGCGTGRPPLRLGPQALPMRNDGDTAADVTLIDPATGGVYAEAEGVGPGTTRTLRITLGPGAYAFHCVQDGPGDPVTGPVTRITGSGRGAAAIVPVSENDLYAPTRSYQAYVAAGLDRLVERTDALRSAVDDGDLDAARAAWTPAHLAYERLGAAYGTFGDFDGSIDGRTEGLPGGVHDPGFTGFHRVEYGLWHGESASSLARVTDRLARDVRALRSDFPNERIDPADLPLRAHEILENTLQFQLTGEADQGSGTTLRTSEANLEGTRELVDVLRPLLRPRYPGLAGVDAGMDRMAALLRGRSSVDRLSQADRERLNGTVGELLERLASIATICAPRRRSQGSGG</sequence>
<dbReference type="PANTHER" id="PTHR39192:SF1">
    <property type="entry name" value="IRON UPTAKE SYSTEM COMPONENT EFEO"/>
    <property type="match status" value="1"/>
</dbReference>
<organism evidence="6 7">
    <name type="scientific">Actinoallomurus vinaceus</name>
    <dbReference type="NCBI Taxonomy" id="1080074"/>
    <lineage>
        <taxon>Bacteria</taxon>
        <taxon>Bacillati</taxon>
        <taxon>Actinomycetota</taxon>
        <taxon>Actinomycetes</taxon>
        <taxon>Streptosporangiales</taxon>
        <taxon>Thermomonosporaceae</taxon>
        <taxon>Actinoallomurus</taxon>
    </lineage>
</organism>
<dbReference type="CDD" id="cd14656">
    <property type="entry name" value="Imelysin-like_EfeO"/>
    <property type="match status" value="1"/>
</dbReference>
<dbReference type="Gene3D" id="1.20.1420.20">
    <property type="entry name" value="M75 peptidase, HXXE motif"/>
    <property type="match status" value="1"/>
</dbReference>
<dbReference type="InterPro" id="IPR018976">
    <property type="entry name" value="Imelysin-like"/>
</dbReference>
<keyword evidence="3 4" id="KW-0732">Signal</keyword>
<evidence type="ECO:0000256" key="3">
    <source>
        <dbReference type="ARBA" id="ARBA00022729"/>
    </source>
</evidence>
<comment type="subcellular location">
    <subcellularLocation>
        <location evidence="1">Cell envelope</location>
    </subcellularLocation>
</comment>
<comment type="caution">
    <text evidence="6">The sequence shown here is derived from an EMBL/GenBank/DDBJ whole genome shotgun (WGS) entry which is preliminary data.</text>
</comment>
<feature type="signal peptide" evidence="4">
    <location>
        <begin position="1"/>
        <end position="21"/>
    </location>
</feature>
<protein>
    <submittedName>
        <fullName evidence="6">EfeM/EfeO family lipoprotein</fullName>
    </submittedName>
</protein>